<dbReference type="GO" id="GO:0032259">
    <property type="term" value="P:methylation"/>
    <property type="evidence" value="ECO:0007669"/>
    <property type="project" value="UniProtKB-KW"/>
</dbReference>
<name>A0ABT1WJ75_9BURK</name>
<comment type="caution">
    <text evidence="2">The sequence shown here is derived from an EMBL/GenBank/DDBJ whole genome shotgun (WGS) entry which is preliminary data.</text>
</comment>
<organism evidence="2 3">
    <name type="scientific">Limnobacter humi</name>
    <dbReference type="NCBI Taxonomy" id="1778671"/>
    <lineage>
        <taxon>Bacteria</taxon>
        <taxon>Pseudomonadati</taxon>
        <taxon>Pseudomonadota</taxon>
        <taxon>Betaproteobacteria</taxon>
        <taxon>Burkholderiales</taxon>
        <taxon>Burkholderiaceae</taxon>
        <taxon>Limnobacter</taxon>
    </lineage>
</organism>
<dbReference type="InterPro" id="IPR052356">
    <property type="entry name" value="Thiol_S-MT"/>
</dbReference>
<accession>A0ABT1WJ75</accession>
<dbReference type="CDD" id="cd02440">
    <property type="entry name" value="AdoMet_MTases"/>
    <property type="match status" value="1"/>
</dbReference>
<dbReference type="PANTHER" id="PTHR45036:SF1">
    <property type="entry name" value="METHYLTRANSFERASE LIKE 7A"/>
    <property type="match status" value="1"/>
</dbReference>
<protein>
    <submittedName>
        <fullName evidence="2">Class I SAM-dependent methyltransferase</fullName>
    </submittedName>
</protein>
<dbReference type="InterPro" id="IPR013216">
    <property type="entry name" value="Methyltransf_11"/>
</dbReference>
<dbReference type="Pfam" id="PF08241">
    <property type="entry name" value="Methyltransf_11"/>
    <property type="match status" value="1"/>
</dbReference>
<sequence length="209" mass="23140">MGMIADWYDKKILPFMIDKACGMKAIGQQRAKVVPRARGRVLEIGIGTGLNLCHYDTAQVTELLGLDPAMQMHALARKRMKAAGLSVELLGLPADTIPLADASIDTLVMTFTLCTIPEPLPALREMRRVLKPDGVLLFCEHGVAPDAHIHRWQNRIQPLWGPLAGGCHLNRDIPALLREAGFKLDELNTGYVPGPKIFTYNYWGQAYRG</sequence>
<evidence type="ECO:0000313" key="3">
    <source>
        <dbReference type="Proteomes" id="UP001204142"/>
    </source>
</evidence>
<dbReference type="Proteomes" id="UP001204142">
    <property type="component" value="Unassembled WGS sequence"/>
</dbReference>
<evidence type="ECO:0000313" key="2">
    <source>
        <dbReference type="EMBL" id="MCQ8896469.1"/>
    </source>
</evidence>
<keyword evidence="2" id="KW-0489">Methyltransferase</keyword>
<dbReference type="GO" id="GO:0008168">
    <property type="term" value="F:methyltransferase activity"/>
    <property type="evidence" value="ECO:0007669"/>
    <property type="project" value="UniProtKB-KW"/>
</dbReference>
<dbReference type="RefSeq" id="WP_256764248.1">
    <property type="nucleotide sequence ID" value="NZ_JANIGO010000002.1"/>
</dbReference>
<proteinExistence type="predicted"/>
<gene>
    <name evidence="2" type="ORF">NQT62_08495</name>
</gene>
<dbReference type="EMBL" id="JANIGO010000002">
    <property type="protein sequence ID" value="MCQ8896469.1"/>
    <property type="molecule type" value="Genomic_DNA"/>
</dbReference>
<dbReference type="InterPro" id="IPR029063">
    <property type="entry name" value="SAM-dependent_MTases_sf"/>
</dbReference>
<feature type="domain" description="Methyltransferase type 11" evidence="1">
    <location>
        <begin position="42"/>
        <end position="138"/>
    </location>
</feature>
<keyword evidence="2" id="KW-0808">Transferase</keyword>
<dbReference type="SUPFAM" id="SSF53335">
    <property type="entry name" value="S-adenosyl-L-methionine-dependent methyltransferases"/>
    <property type="match status" value="1"/>
</dbReference>
<dbReference type="PANTHER" id="PTHR45036">
    <property type="entry name" value="METHYLTRANSFERASE LIKE 7B"/>
    <property type="match status" value="1"/>
</dbReference>
<dbReference type="Gene3D" id="3.40.50.150">
    <property type="entry name" value="Vaccinia Virus protein VP39"/>
    <property type="match status" value="1"/>
</dbReference>
<evidence type="ECO:0000259" key="1">
    <source>
        <dbReference type="Pfam" id="PF08241"/>
    </source>
</evidence>
<keyword evidence="3" id="KW-1185">Reference proteome</keyword>
<reference evidence="2 3" key="1">
    <citation type="submission" date="2022-07" db="EMBL/GenBank/DDBJ databases">
        <authorList>
            <person name="Xamxidin M."/>
            <person name="Wu M."/>
        </authorList>
    </citation>
    <scope>NUCLEOTIDE SEQUENCE [LARGE SCALE GENOMIC DNA]</scope>
    <source>
        <strain evidence="2 3">NBRC 111650</strain>
    </source>
</reference>